<keyword evidence="4" id="KW-0804">Transcription</keyword>
<name>A0AAJ8BZ91_ASPNG</name>
<proteinExistence type="inferred from homology"/>
<keyword evidence="5" id="KW-0539">Nucleus</keyword>
<organism evidence="6">
    <name type="scientific">Aspergillus niger</name>
    <dbReference type="NCBI Taxonomy" id="5061"/>
    <lineage>
        <taxon>Eukaryota</taxon>
        <taxon>Fungi</taxon>
        <taxon>Dikarya</taxon>
        <taxon>Ascomycota</taxon>
        <taxon>Pezizomycotina</taxon>
        <taxon>Eurotiomycetes</taxon>
        <taxon>Eurotiomycetidae</taxon>
        <taxon>Eurotiales</taxon>
        <taxon>Aspergillaceae</taxon>
        <taxon>Aspergillus</taxon>
        <taxon>Aspergillus subgen. Circumdati</taxon>
    </lineage>
</organism>
<sequence>MRIEKQYKPVYASYYSTGKNARQHERDVYPHHQSNQYIHIAQFSLVLRTLSSLLSYQPDRQSTAGSTHTARNLLAPQHHSILSYLFPQTETNCCTSLSSKWILNRHRKRFITESTSHTSTAVETYQLDVESTALVRAAEDILALTRTMKETWLFGKLDTLGEDEADVKRREELEMNAEAIQKAIEDGGFLKAAKMPPKLQLDRSISGR</sequence>
<reference evidence="6" key="2">
    <citation type="submission" date="2025-08" db="UniProtKB">
        <authorList>
            <consortium name="RefSeq"/>
        </authorList>
    </citation>
    <scope>IDENTIFICATION</scope>
</reference>
<protein>
    <submittedName>
        <fullName evidence="6">Uncharacterized protein</fullName>
    </submittedName>
</protein>
<dbReference type="GeneID" id="4985806"/>
<comment type="subcellular location">
    <subcellularLocation>
        <location evidence="1">Nucleus</location>
    </subcellularLocation>
</comment>
<evidence type="ECO:0000256" key="4">
    <source>
        <dbReference type="ARBA" id="ARBA00023163"/>
    </source>
</evidence>
<dbReference type="Gene3D" id="6.10.280.160">
    <property type="entry name" value="Mediator of RNA polymerase II transcription subunit 22"/>
    <property type="match status" value="1"/>
</dbReference>
<dbReference type="InterPro" id="IPR009332">
    <property type="entry name" value="Med22"/>
</dbReference>
<evidence type="ECO:0000256" key="1">
    <source>
        <dbReference type="ARBA" id="ARBA00004123"/>
    </source>
</evidence>
<evidence type="ECO:0000256" key="3">
    <source>
        <dbReference type="ARBA" id="ARBA00023015"/>
    </source>
</evidence>
<comment type="similarity">
    <text evidence="2">Belongs to the Mediator complex subunit 22 family.</text>
</comment>
<dbReference type="GO" id="GO:0005634">
    <property type="term" value="C:nucleus"/>
    <property type="evidence" value="ECO:0007669"/>
    <property type="project" value="UniProtKB-SubCell"/>
</dbReference>
<gene>
    <name evidence="6" type="ORF">An12g04580</name>
</gene>
<evidence type="ECO:0000256" key="5">
    <source>
        <dbReference type="ARBA" id="ARBA00023242"/>
    </source>
</evidence>
<dbReference type="KEGG" id="ang:An12g04580"/>
<reference evidence="6" key="1">
    <citation type="submission" date="2025-02" db="EMBL/GenBank/DDBJ databases">
        <authorList>
            <consortium name="NCBI Genome Project"/>
        </authorList>
    </citation>
    <scope>NUCLEOTIDE SEQUENCE</scope>
</reference>
<evidence type="ECO:0000256" key="2">
    <source>
        <dbReference type="ARBA" id="ARBA00005942"/>
    </source>
</evidence>
<dbReference type="PANTHER" id="PTHR12434:SF6">
    <property type="entry name" value="MEDIATOR OF RNA POLYMERASE II TRANSCRIPTION SUBUNIT 22"/>
    <property type="match status" value="1"/>
</dbReference>
<dbReference type="RefSeq" id="XP_059606428.1">
    <property type="nucleotide sequence ID" value="XM_059750858.1"/>
</dbReference>
<dbReference type="PANTHER" id="PTHR12434">
    <property type="entry name" value="MEDIATOR OF RNA POLYMERASE II TRANSCRIPTION SUBUNIT 22"/>
    <property type="match status" value="1"/>
</dbReference>
<keyword evidence="3" id="KW-0805">Transcription regulation</keyword>
<dbReference type="AlphaFoldDB" id="A0AAJ8BZ91"/>
<dbReference type="VEuPathDB" id="FungiDB:An12g04580"/>
<accession>A0AAJ8BZ91</accession>
<dbReference type="Pfam" id="PF06179">
    <property type="entry name" value="Med22"/>
    <property type="match status" value="1"/>
</dbReference>
<evidence type="ECO:0000313" key="6">
    <source>
        <dbReference type="RefSeq" id="XP_059606428.1"/>
    </source>
</evidence>